<keyword evidence="10" id="KW-1185">Reference proteome</keyword>
<dbReference type="Proteomes" id="UP000245609">
    <property type="component" value="Unassembled WGS sequence"/>
</dbReference>
<dbReference type="Pfam" id="PF00324">
    <property type="entry name" value="AA_permease"/>
    <property type="match status" value="1"/>
</dbReference>
<dbReference type="InterPro" id="IPR050524">
    <property type="entry name" value="APC_YAT"/>
</dbReference>
<reference evidence="9 10" key="1">
    <citation type="journal article" date="2018" name="MBio">
        <title>Comparative Genomics Reveals the Core Gene Toolbox for the Fungus-Insect Symbiosis.</title>
        <authorList>
            <person name="Wang Y."/>
            <person name="Stata M."/>
            <person name="Wang W."/>
            <person name="Stajich J.E."/>
            <person name="White M.M."/>
            <person name="Moncalvo J.M."/>
        </authorList>
    </citation>
    <scope>NUCLEOTIDE SEQUENCE [LARGE SCALE GENOMIC DNA]</scope>
    <source>
        <strain evidence="9 10">SC-DP-2</strain>
    </source>
</reference>
<feature type="transmembrane region" description="Helical" evidence="7">
    <location>
        <begin position="142"/>
        <end position="159"/>
    </location>
</feature>
<dbReference type="EMBL" id="MBFS01002010">
    <property type="protein sequence ID" value="PVV00416.1"/>
    <property type="molecule type" value="Genomic_DNA"/>
</dbReference>
<keyword evidence="6 7" id="KW-0472">Membrane</keyword>
<comment type="caution">
    <text evidence="9">The sequence shown here is derived from an EMBL/GenBank/DDBJ whole genome shotgun (WGS) entry which is preliminary data.</text>
</comment>
<feature type="transmembrane region" description="Helical" evidence="7">
    <location>
        <begin position="422"/>
        <end position="448"/>
    </location>
</feature>
<feature type="transmembrane region" description="Helical" evidence="7">
    <location>
        <begin position="213"/>
        <end position="234"/>
    </location>
</feature>
<evidence type="ECO:0000256" key="5">
    <source>
        <dbReference type="ARBA" id="ARBA00022989"/>
    </source>
</evidence>
<keyword evidence="5 7" id="KW-1133">Transmembrane helix</keyword>
<feature type="transmembrane region" description="Helical" evidence="7">
    <location>
        <begin position="460"/>
        <end position="477"/>
    </location>
</feature>
<dbReference type="PROSITE" id="PS00218">
    <property type="entry name" value="AMINO_ACID_PERMEASE_1"/>
    <property type="match status" value="1"/>
</dbReference>
<feature type="transmembrane region" description="Helical" evidence="7">
    <location>
        <begin position="381"/>
        <end position="401"/>
    </location>
</feature>
<dbReference type="OrthoDB" id="3900342at2759"/>
<evidence type="ECO:0000259" key="8">
    <source>
        <dbReference type="Pfam" id="PF00324"/>
    </source>
</evidence>
<dbReference type="AlphaFoldDB" id="A0A2T9Z746"/>
<feature type="domain" description="Amino acid permease/ SLC12A" evidence="8">
    <location>
        <begin position="32"/>
        <end position="487"/>
    </location>
</feature>
<evidence type="ECO:0000256" key="7">
    <source>
        <dbReference type="SAM" id="Phobius"/>
    </source>
</evidence>
<evidence type="ECO:0000256" key="1">
    <source>
        <dbReference type="ARBA" id="ARBA00004141"/>
    </source>
</evidence>
<evidence type="ECO:0000256" key="6">
    <source>
        <dbReference type="ARBA" id="ARBA00023136"/>
    </source>
</evidence>
<dbReference type="FunFam" id="1.20.1740.10:FF:000001">
    <property type="entry name" value="Amino acid permease"/>
    <property type="match status" value="1"/>
</dbReference>
<gene>
    <name evidence="9" type="ORF">BB560_005203</name>
</gene>
<sequence length="734" mass="83048">MDTTHESEEYTKDGIKRFTRQDNLKRSLSSRHMTMIAIGGSIGTGLFVASGASFPLGGPGGALLAFIVSGLTLLFVMNSLAEMSTFIPVAGSFNSFAERFVDPALGFAVAYNYWYSWITASANDIVAAGLVMQYWLPNTKPIIWNFTVFIIVVLINLFGSRIYGEAEFWMALIKVIAIIMFIIIGVLVASGIIGGTKYGFKLWSYKEAPFVNGALGFLRVFIISNFSFQGAEVVGVTAGESKDPSRSVPRAIRTIFWRILLFYVLSIFLIGLIMPYDDPNLLKTGAKNVAYSPMVIVLRIAGIKPAADIMNAVILTSVVSAANSGLFLTSRSLYSLSIEGKGPRLLGKVTKKGLPFFSLLTCATVIMGFFLISLIGNQTVYTWFVALAGVSGTLSWITILTTHYRFRRGYILQGYNIDDLPYVALFYPFGQFFSFILLSFIVLAQGYYTFIGAPFDASGFFQTYIGLPIFFGMWVLYKVIRKTKVIKLNEIDFETENYLSLGFENHRHENRNPKEIVLKNKMVREYLDSSKRSVIGNIRKMHEGCNSRPGISSSVLALVAGIYSRDELRNAGMCQKQQQGYQMRPRHRYPEIRLSLSKFYEKRYDLVKADENSRLEQIANLKAYIDKYQLQKNLALELRRNFKDQIARLSADFKENFKIGGGPIETTRDFYQKSQISDLCFCIVSKSCDMVRRRYYNYLSENLSHDSLLVINCLKDLLYWFEFQEFEEVNLWSD</sequence>
<keyword evidence="4" id="KW-0029">Amino-acid transport</keyword>
<evidence type="ECO:0000313" key="10">
    <source>
        <dbReference type="Proteomes" id="UP000245609"/>
    </source>
</evidence>
<organism evidence="9 10">
    <name type="scientific">Smittium megazygosporum</name>
    <dbReference type="NCBI Taxonomy" id="133381"/>
    <lineage>
        <taxon>Eukaryota</taxon>
        <taxon>Fungi</taxon>
        <taxon>Fungi incertae sedis</taxon>
        <taxon>Zoopagomycota</taxon>
        <taxon>Kickxellomycotina</taxon>
        <taxon>Harpellomycetes</taxon>
        <taxon>Harpellales</taxon>
        <taxon>Legeriomycetaceae</taxon>
        <taxon>Smittium</taxon>
    </lineage>
</organism>
<dbReference type="InterPro" id="IPR004841">
    <property type="entry name" value="AA-permease/SLC12A_dom"/>
</dbReference>
<proteinExistence type="predicted"/>
<dbReference type="PANTHER" id="PTHR43341:SF1">
    <property type="entry name" value="GENERAL AMINO-ACID PERMEASE GAP1"/>
    <property type="match status" value="1"/>
</dbReference>
<feature type="transmembrane region" description="Helical" evidence="7">
    <location>
        <begin position="171"/>
        <end position="193"/>
    </location>
</feature>
<feature type="transmembrane region" description="Helical" evidence="7">
    <location>
        <begin position="312"/>
        <end position="334"/>
    </location>
</feature>
<dbReference type="PANTHER" id="PTHR43341">
    <property type="entry name" value="AMINO ACID PERMEASE"/>
    <property type="match status" value="1"/>
</dbReference>
<feature type="transmembrane region" description="Helical" evidence="7">
    <location>
        <begin position="35"/>
        <end position="56"/>
    </location>
</feature>
<protein>
    <recommendedName>
        <fullName evidence="8">Amino acid permease/ SLC12A domain-containing protein</fullName>
    </recommendedName>
</protein>
<feature type="transmembrane region" description="Helical" evidence="7">
    <location>
        <begin position="354"/>
        <end position="375"/>
    </location>
</feature>
<evidence type="ECO:0000313" key="9">
    <source>
        <dbReference type="EMBL" id="PVV00416.1"/>
    </source>
</evidence>
<evidence type="ECO:0000256" key="2">
    <source>
        <dbReference type="ARBA" id="ARBA00022448"/>
    </source>
</evidence>
<dbReference type="InterPro" id="IPR004840">
    <property type="entry name" value="Amino_acid_permease_CS"/>
</dbReference>
<feature type="transmembrane region" description="Helical" evidence="7">
    <location>
        <begin position="62"/>
        <end position="81"/>
    </location>
</feature>
<keyword evidence="3 7" id="KW-0812">Transmembrane</keyword>
<evidence type="ECO:0000256" key="4">
    <source>
        <dbReference type="ARBA" id="ARBA00022970"/>
    </source>
</evidence>
<accession>A0A2T9Z746</accession>
<keyword evidence="2" id="KW-0813">Transport</keyword>
<evidence type="ECO:0000256" key="3">
    <source>
        <dbReference type="ARBA" id="ARBA00022692"/>
    </source>
</evidence>
<feature type="transmembrane region" description="Helical" evidence="7">
    <location>
        <begin position="255"/>
        <end position="274"/>
    </location>
</feature>
<dbReference type="Gene3D" id="1.20.1740.10">
    <property type="entry name" value="Amino acid/polyamine transporter I"/>
    <property type="match status" value="1"/>
</dbReference>
<feature type="transmembrane region" description="Helical" evidence="7">
    <location>
        <begin position="114"/>
        <end position="136"/>
    </location>
</feature>
<dbReference type="GO" id="GO:0016020">
    <property type="term" value="C:membrane"/>
    <property type="evidence" value="ECO:0007669"/>
    <property type="project" value="UniProtKB-SubCell"/>
</dbReference>
<name>A0A2T9Z746_9FUNG</name>
<dbReference type="GO" id="GO:0015171">
    <property type="term" value="F:amino acid transmembrane transporter activity"/>
    <property type="evidence" value="ECO:0007669"/>
    <property type="project" value="TreeGrafter"/>
</dbReference>
<comment type="subcellular location">
    <subcellularLocation>
        <location evidence="1">Membrane</location>
        <topology evidence="1">Multi-pass membrane protein</topology>
    </subcellularLocation>
</comment>
<dbReference type="STRING" id="133381.A0A2T9Z746"/>